<dbReference type="PANTHER" id="PTHR47706">
    <property type="entry name" value="NMRA-LIKE FAMILY PROTEIN"/>
    <property type="match status" value="1"/>
</dbReference>
<name>A0A9P4US70_9PEZI</name>
<dbReference type="InterPro" id="IPR045312">
    <property type="entry name" value="PCBER-like"/>
</dbReference>
<dbReference type="AlphaFoldDB" id="A0A9P4US70"/>
<dbReference type="Pfam" id="PF05368">
    <property type="entry name" value="NmrA"/>
    <property type="match status" value="1"/>
</dbReference>
<protein>
    <submittedName>
        <fullName evidence="4">NAD(P)-binding protein</fullName>
    </submittedName>
</protein>
<evidence type="ECO:0000259" key="3">
    <source>
        <dbReference type="Pfam" id="PF05368"/>
    </source>
</evidence>
<evidence type="ECO:0000313" key="4">
    <source>
        <dbReference type="EMBL" id="KAF2723346.1"/>
    </source>
</evidence>
<dbReference type="InterPro" id="IPR036291">
    <property type="entry name" value="NAD(P)-bd_dom_sf"/>
</dbReference>
<reference evidence="4" key="1">
    <citation type="journal article" date="2020" name="Stud. Mycol.">
        <title>101 Dothideomycetes genomes: a test case for predicting lifestyles and emergence of pathogens.</title>
        <authorList>
            <person name="Haridas S."/>
            <person name="Albert R."/>
            <person name="Binder M."/>
            <person name="Bloem J."/>
            <person name="Labutti K."/>
            <person name="Salamov A."/>
            <person name="Andreopoulos B."/>
            <person name="Baker S."/>
            <person name="Barry K."/>
            <person name="Bills G."/>
            <person name="Bluhm B."/>
            <person name="Cannon C."/>
            <person name="Castanera R."/>
            <person name="Culley D."/>
            <person name="Daum C."/>
            <person name="Ezra D."/>
            <person name="Gonzalez J."/>
            <person name="Henrissat B."/>
            <person name="Kuo A."/>
            <person name="Liang C."/>
            <person name="Lipzen A."/>
            <person name="Lutzoni F."/>
            <person name="Magnuson J."/>
            <person name="Mondo S."/>
            <person name="Nolan M."/>
            <person name="Ohm R."/>
            <person name="Pangilinan J."/>
            <person name="Park H.-J."/>
            <person name="Ramirez L."/>
            <person name="Alfaro M."/>
            <person name="Sun H."/>
            <person name="Tritt A."/>
            <person name="Yoshinaga Y."/>
            <person name="Zwiers L.-H."/>
            <person name="Turgeon B."/>
            <person name="Goodwin S."/>
            <person name="Spatafora J."/>
            <person name="Crous P."/>
            <person name="Grigoriev I."/>
        </authorList>
    </citation>
    <scope>NUCLEOTIDE SEQUENCE</scope>
    <source>
        <strain evidence="4">CBS 116435</strain>
    </source>
</reference>
<gene>
    <name evidence="4" type="ORF">K431DRAFT_292724</name>
</gene>
<dbReference type="EMBL" id="MU003777">
    <property type="protein sequence ID" value="KAF2723346.1"/>
    <property type="molecule type" value="Genomic_DNA"/>
</dbReference>
<feature type="domain" description="NmrA-like" evidence="3">
    <location>
        <begin position="6"/>
        <end position="245"/>
    </location>
</feature>
<dbReference type="SUPFAM" id="SSF51735">
    <property type="entry name" value="NAD(P)-binding Rossmann-fold domains"/>
    <property type="match status" value="1"/>
</dbReference>
<dbReference type="InterPro" id="IPR051609">
    <property type="entry name" value="NmrA/Isoflavone_reductase-like"/>
</dbReference>
<dbReference type="Proteomes" id="UP000799441">
    <property type="component" value="Unassembled WGS sequence"/>
</dbReference>
<evidence type="ECO:0000313" key="5">
    <source>
        <dbReference type="Proteomes" id="UP000799441"/>
    </source>
</evidence>
<dbReference type="OrthoDB" id="9984533at2759"/>
<dbReference type="Gene3D" id="3.40.50.720">
    <property type="entry name" value="NAD(P)-binding Rossmann-like Domain"/>
    <property type="match status" value="1"/>
</dbReference>
<keyword evidence="5" id="KW-1185">Reference proteome</keyword>
<organism evidence="4 5">
    <name type="scientific">Polychaeton citri CBS 116435</name>
    <dbReference type="NCBI Taxonomy" id="1314669"/>
    <lineage>
        <taxon>Eukaryota</taxon>
        <taxon>Fungi</taxon>
        <taxon>Dikarya</taxon>
        <taxon>Ascomycota</taxon>
        <taxon>Pezizomycotina</taxon>
        <taxon>Dothideomycetes</taxon>
        <taxon>Dothideomycetidae</taxon>
        <taxon>Capnodiales</taxon>
        <taxon>Capnodiaceae</taxon>
        <taxon>Polychaeton</taxon>
    </lineage>
</organism>
<dbReference type="CDD" id="cd05259">
    <property type="entry name" value="PCBER_SDR_a"/>
    <property type="match status" value="1"/>
</dbReference>
<dbReference type="PANTHER" id="PTHR47706:SF9">
    <property type="entry name" value="NMRA-LIKE DOMAIN-CONTAINING PROTEIN-RELATED"/>
    <property type="match status" value="1"/>
</dbReference>
<proteinExistence type="predicted"/>
<evidence type="ECO:0000256" key="2">
    <source>
        <dbReference type="ARBA" id="ARBA00023002"/>
    </source>
</evidence>
<evidence type="ECO:0000256" key="1">
    <source>
        <dbReference type="ARBA" id="ARBA00022857"/>
    </source>
</evidence>
<keyword evidence="1" id="KW-0521">NADP</keyword>
<dbReference type="InterPro" id="IPR008030">
    <property type="entry name" value="NmrA-like"/>
</dbReference>
<dbReference type="GO" id="GO:0016491">
    <property type="term" value="F:oxidoreductase activity"/>
    <property type="evidence" value="ECO:0007669"/>
    <property type="project" value="UniProtKB-KW"/>
</dbReference>
<sequence length="309" mass="33614">MAQEIKKVALLGADGKLGPSILDALLANNFTVTVLKRESSSSPSNYPSSVTVTRCPDAFDVDSLVPILQGQDALVISIKGSQVGIQKRLSDAALQAGVQRVIPADFGSCDSAAQATQDLVPLYKAKTEIREYLQGLVDANPGAAFGWTAIVPAHFFDWQLSFLHLYPAEKRADMLGDGEIKHSLSTLGRIGEATARALVKAAETRNRMLYVQSFRKTQVEVIRAFEKAAGEKWEVTKLDPDAFVKEEKRKADAGDADAVEDCVWYLGVVDADWPKTKGEDFAMELLGLEDEDLEEVAAKVLKQVQGSKD</sequence>
<dbReference type="Gene3D" id="3.90.25.10">
    <property type="entry name" value="UDP-galactose 4-epimerase, domain 1"/>
    <property type="match status" value="1"/>
</dbReference>
<comment type="caution">
    <text evidence="4">The sequence shown here is derived from an EMBL/GenBank/DDBJ whole genome shotgun (WGS) entry which is preliminary data.</text>
</comment>
<keyword evidence="2" id="KW-0560">Oxidoreductase</keyword>
<accession>A0A9P4US70</accession>